<dbReference type="EC" id="1.6.5.11" evidence="9"/>
<feature type="transmembrane region" description="Helical" evidence="6">
    <location>
        <begin position="34"/>
        <end position="54"/>
    </location>
</feature>
<evidence type="ECO:0000259" key="7">
    <source>
        <dbReference type="Pfam" id="PF00361"/>
    </source>
</evidence>
<dbReference type="PRINTS" id="PR01434">
    <property type="entry name" value="NADHDHGNASE5"/>
</dbReference>
<proteinExistence type="predicted"/>
<dbReference type="Proteomes" id="UP000254631">
    <property type="component" value="Unassembled WGS sequence"/>
</dbReference>
<evidence type="ECO:0000256" key="3">
    <source>
        <dbReference type="ARBA" id="ARBA00022989"/>
    </source>
</evidence>
<feature type="transmembrane region" description="Helical" evidence="6">
    <location>
        <begin position="264"/>
        <end position="284"/>
    </location>
</feature>
<dbReference type="InterPro" id="IPR001750">
    <property type="entry name" value="ND/Mrp_TM"/>
</dbReference>
<reference evidence="9 10" key="1">
    <citation type="submission" date="2018-06" db="EMBL/GenBank/DDBJ databases">
        <authorList>
            <consortium name="Pathogen Informatics"/>
            <person name="Doyle S."/>
        </authorList>
    </citation>
    <scope>NUCLEOTIDE SEQUENCE [LARGE SCALE GENOMIC DNA]</scope>
    <source>
        <strain evidence="9 10">NCTC12000</strain>
    </source>
</reference>
<keyword evidence="4 6" id="KW-0472">Membrane</keyword>
<evidence type="ECO:0000259" key="8">
    <source>
        <dbReference type="Pfam" id="PF00662"/>
    </source>
</evidence>
<feature type="transmembrane region" description="Helical" evidence="6">
    <location>
        <begin position="304"/>
        <end position="332"/>
    </location>
</feature>
<protein>
    <submittedName>
        <fullName evidence="9">NADH dehydrogenase subunit 5</fullName>
        <ecNumber evidence="9">1.6.5.11</ecNumber>
    </submittedName>
</protein>
<dbReference type="PANTHER" id="PTHR42829:SF1">
    <property type="entry name" value="INORGANIC CARBON TRANSPORTER SUBUNIT DABB-RELATED"/>
    <property type="match status" value="1"/>
</dbReference>
<feature type="transmembrane region" description="Helical" evidence="6">
    <location>
        <begin position="384"/>
        <end position="404"/>
    </location>
</feature>
<evidence type="ECO:0000313" key="9">
    <source>
        <dbReference type="EMBL" id="STX78392.1"/>
    </source>
</evidence>
<dbReference type="Pfam" id="PF00662">
    <property type="entry name" value="Proton_antipo_N"/>
    <property type="match status" value="1"/>
</dbReference>
<feature type="transmembrane region" description="Helical" evidence="6">
    <location>
        <begin position="452"/>
        <end position="470"/>
    </location>
</feature>
<dbReference type="GO" id="GO:0016020">
    <property type="term" value="C:membrane"/>
    <property type="evidence" value="ECO:0007669"/>
    <property type="project" value="UniProtKB-SubCell"/>
</dbReference>
<sequence>MDKLLNGLSISLMLSPLIAMLFYSLLGKTRNIQATYYGTTVIGFGFGLSLLALIVSANTVNQNSYFLFHASTLSLLLSTLILFISFIIHRFSLRYMHGDKCYRRYFFKLSAITLTTVVMALADNLLLFWLAWSASNLLLINLMIHKSQWKAAYNSGILTLKTLLPGSLLLITAFWILFTLNNTLSIETITSEVSNKSSPAIAVALGFIILTAMTQSAIWPFHRWLISSLNSPTPVSALMHAGLVNGGGFLIVKFAPLFVMQTNLLTILFIFGALTALLGTLWKLLQWNIKSMLASSTMAQMGFMIMQCGLGLFPAAIAHLCWHGLFKSYLFLNSGSAVQQKKYQNKSRPEKLTTLLTAFFGGLLGMYGFALITGKPILSLHASTFLLGFAFITGTQFTLGLIAYEKHFKKVILALALVFSIGIFYGGSIHLIESLLPDLTGFPQHQLSSLQVLTLIVFFSLWLVFSMGLFKKIRETRLWDWFYMYMFNASTPHPKTITANRHTYYY</sequence>
<feature type="transmembrane region" description="Helical" evidence="6">
    <location>
        <begin position="109"/>
        <end position="132"/>
    </location>
</feature>
<feature type="transmembrane region" description="Helical" evidence="6">
    <location>
        <begin position="411"/>
        <end position="432"/>
    </location>
</feature>
<accession>A0A378K5D9</accession>
<organism evidence="9 10">
    <name type="scientific">Legionella pneumophila</name>
    <dbReference type="NCBI Taxonomy" id="446"/>
    <lineage>
        <taxon>Bacteria</taxon>
        <taxon>Pseudomonadati</taxon>
        <taxon>Pseudomonadota</taxon>
        <taxon>Gammaproteobacteria</taxon>
        <taxon>Legionellales</taxon>
        <taxon>Legionellaceae</taxon>
        <taxon>Legionella</taxon>
    </lineage>
</organism>
<comment type="subcellular location">
    <subcellularLocation>
        <location evidence="1">Endomembrane system</location>
        <topology evidence="1">Multi-pass membrane protein</topology>
    </subcellularLocation>
    <subcellularLocation>
        <location evidence="5">Membrane</location>
        <topology evidence="5">Multi-pass membrane protein</topology>
    </subcellularLocation>
</comment>
<dbReference type="AlphaFoldDB" id="A0A378K5D9"/>
<evidence type="ECO:0000313" key="10">
    <source>
        <dbReference type="Proteomes" id="UP000254631"/>
    </source>
</evidence>
<dbReference type="EMBL" id="UGOL01000001">
    <property type="protein sequence ID" value="STX78392.1"/>
    <property type="molecule type" value="Genomic_DNA"/>
</dbReference>
<evidence type="ECO:0000256" key="4">
    <source>
        <dbReference type="ARBA" id="ARBA00023136"/>
    </source>
</evidence>
<evidence type="ECO:0000256" key="5">
    <source>
        <dbReference type="RuleBase" id="RU000320"/>
    </source>
</evidence>
<feature type="transmembrane region" description="Helical" evidence="6">
    <location>
        <begin position="199"/>
        <end position="221"/>
    </location>
</feature>
<keyword evidence="3 6" id="KW-1133">Transmembrane helix</keyword>
<feature type="transmembrane region" description="Helical" evidence="6">
    <location>
        <begin position="233"/>
        <end position="252"/>
    </location>
</feature>
<evidence type="ECO:0000256" key="6">
    <source>
        <dbReference type="SAM" id="Phobius"/>
    </source>
</evidence>
<feature type="transmembrane region" description="Helical" evidence="6">
    <location>
        <begin position="66"/>
        <end position="88"/>
    </location>
</feature>
<dbReference type="PANTHER" id="PTHR42829">
    <property type="entry name" value="NADH-UBIQUINONE OXIDOREDUCTASE CHAIN 5"/>
    <property type="match status" value="1"/>
</dbReference>
<feature type="transmembrane region" description="Helical" evidence="6">
    <location>
        <begin position="6"/>
        <end position="27"/>
    </location>
</feature>
<dbReference type="GO" id="GO:0003954">
    <property type="term" value="F:NADH dehydrogenase activity"/>
    <property type="evidence" value="ECO:0007669"/>
    <property type="project" value="TreeGrafter"/>
</dbReference>
<dbReference type="GO" id="GO:0042773">
    <property type="term" value="P:ATP synthesis coupled electron transport"/>
    <property type="evidence" value="ECO:0007669"/>
    <property type="project" value="InterPro"/>
</dbReference>
<dbReference type="InterPro" id="IPR003945">
    <property type="entry name" value="NU5C-like"/>
</dbReference>
<feature type="transmembrane region" description="Helical" evidence="6">
    <location>
        <begin position="152"/>
        <end position="178"/>
    </location>
</feature>
<feature type="domain" description="NADH:quinone oxidoreductase/Mrp antiporter transmembrane" evidence="7">
    <location>
        <begin position="122"/>
        <end position="387"/>
    </location>
</feature>
<keyword evidence="2 5" id="KW-0812">Transmembrane</keyword>
<dbReference type="InterPro" id="IPR001516">
    <property type="entry name" value="Proton_antipo_N"/>
</dbReference>
<evidence type="ECO:0000256" key="1">
    <source>
        <dbReference type="ARBA" id="ARBA00004127"/>
    </source>
</evidence>
<keyword evidence="9" id="KW-0560">Oxidoreductase</keyword>
<evidence type="ECO:0000256" key="2">
    <source>
        <dbReference type="ARBA" id="ARBA00022692"/>
    </source>
</evidence>
<dbReference type="RefSeq" id="WP_011945465.1">
    <property type="nucleotide sequence ID" value="NZ_BAZA01000043.1"/>
</dbReference>
<dbReference type="Pfam" id="PF00361">
    <property type="entry name" value="Proton_antipo_M"/>
    <property type="match status" value="1"/>
</dbReference>
<gene>
    <name evidence="9" type="primary">nuoL_1</name>
    <name evidence="9" type="ORF">NCTC12000_00361</name>
</gene>
<feature type="domain" description="NADH-Ubiquinone oxidoreductase (complex I) chain 5 N-terminal" evidence="8">
    <location>
        <begin position="66"/>
        <end position="106"/>
    </location>
</feature>
<feature type="transmembrane region" description="Helical" evidence="6">
    <location>
        <begin position="352"/>
        <end position="372"/>
    </location>
</feature>
<dbReference type="GO" id="GO:0015990">
    <property type="term" value="P:electron transport coupled proton transport"/>
    <property type="evidence" value="ECO:0007669"/>
    <property type="project" value="TreeGrafter"/>
</dbReference>
<name>A0A378K5D9_LEGPN</name>
<dbReference type="GO" id="GO:0008137">
    <property type="term" value="F:NADH dehydrogenase (ubiquinone) activity"/>
    <property type="evidence" value="ECO:0007669"/>
    <property type="project" value="InterPro"/>
</dbReference>
<dbReference type="GO" id="GO:0012505">
    <property type="term" value="C:endomembrane system"/>
    <property type="evidence" value="ECO:0007669"/>
    <property type="project" value="UniProtKB-SubCell"/>
</dbReference>